<dbReference type="EMBL" id="GBRH01261519">
    <property type="protein sequence ID" value="JAD36376.1"/>
    <property type="molecule type" value="Transcribed_RNA"/>
</dbReference>
<proteinExistence type="predicted"/>
<dbReference type="AlphaFoldDB" id="A0A0A8ZC34"/>
<reference evidence="1" key="2">
    <citation type="journal article" date="2015" name="Data Brief">
        <title>Shoot transcriptome of the giant reed, Arundo donax.</title>
        <authorList>
            <person name="Barrero R.A."/>
            <person name="Guerrero F.D."/>
            <person name="Moolhuijzen P."/>
            <person name="Goolsby J.A."/>
            <person name="Tidwell J."/>
            <person name="Bellgard S.E."/>
            <person name="Bellgard M.I."/>
        </authorList>
    </citation>
    <scope>NUCLEOTIDE SEQUENCE</scope>
    <source>
        <tissue evidence="1">Shoot tissue taken approximately 20 cm above the soil surface</tissue>
    </source>
</reference>
<organism evidence="1">
    <name type="scientific">Arundo donax</name>
    <name type="common">Giant reed</name>
    <name type="synonym">Donax arundinaceus</name>
    <dbReference type="NCBI Taxonomy" id="35708"/>
    <lineage>
        <taxon>Eukaryota</taxon>
        <taxon>Viridiplantae</taxon>
        <taxon>Streptophyta</taxon>
        <taxon>Embryophyta</taxon>
        <taxon>Tracheophyta</taxon>
        <taxon>Spermatophyta</taxon>
        <taxon>Magnoliopsida</taxon>
        <taxon>Liliopsida</taxon>
        <taxon>Poales</taxon>
        <taxon>Poaceae</taxon>
        <taxon>PACMAD clade</taxon>
        <taxon>Arundinoideae</taxon>
        <taxon>Arundineae</taxon>
        <taxon>Arundo</taxon>
    </lineage>
</organism>
<reference evidence="1" key="1">
    <citation type="submission" date="2014-09" db="EMBL/GenBank/DDBJ databases">
        <authorList>
            <person name="Magalhaes I.L.F."/>
            <person name="Oliveira U."/>
            <person name="Santos F.R."/>
            <person name="Vidigal T.H.D.A."/>
            <person name="Brescovit A.D."/>
            <person name="Santos A.J."/>
        </authorList>
    </citation>
    <scope>NUCLEOTIDE SEQUENCE</scope>
    <source>
        <tissue evidence="1">Shoot tissue taken approximately 20 cm above the soil surface</tissue>
    </source>
</reference>
<name>A0A0A8ZC34_ARUDO</name>
<evidence type="ECO:0000313" key="1">
    <source>
        <dbReference type="EMBL" id="JAD36376.1"/>
    </source>
</evidence>
<accession>A0A0A8ZC34</accession>
<protein>
    <submittedName>
        <fullName evidence="1">Uncharacterized protein</fullName>
    </submittedName>
</protein>
<sequence length="32" mass="4051">MHVPIHHKWLHRHLSHQTYLRELLEEIQTYCT</sequence>